<reference evidence="1 2" key="1">
    <citation type="submission" date="2022-01" db="EMBL/GenBank/DDBJ databases">
        <title>Desulfofustis limnae sp. nov., a novel mesophilic sulfate-reducing bacterium isolated from marsh soil.</title>
        <authorList>
            <person name="Watanabe M."/>
            <person name="Takahashi A."/>
            <person name="Kojima H."/>
            <person name="Fukui M."/>
        </authorList>
    </citation>
    <scope>NUCLEOTIDE SEQUENCE [LARGE SCALE GENOMIC DNA]</scope>
    <source>
        <strain evidence="1 2">PPLL</strain>
    </source>
</reference>
<dbReference type="GO" id="GO:0016779">
    <property type="term" value="F:nucleotidyltransferase activity"/>
    <property type="evidence" value="ECO:0007669"/>
    <property type="project" value="UniProtKB-KW"/>
</dbReference>
<sequence>MLVLFFLFSNACSIFPVQARDPYALDPKLLDNAEKKFGQSAKKRLLAWQELMQHNDHQNDLALLNEVNSFFNAMAFVADIDHWQQKDYWATPVEFLASNGGDCEDFSLAKYFTLKKMGIAESKLNLTYVTSLVLKQAHMVVTYYESPGAEPLVLDNLVKEIKPASQRSDLLPVYSFNGTGLWLAKARGRGQLVGDSTNLKRWQDLMKRMPEGFAEDSL</sequence>
<dbReference type="Pfam" id="PF06035">
    <property type="entry name" value="Peptidase_C93"/>
    <property type="match status" value="1"/>
</dbReference>
<dbReference type="EMBL" id="AP025516">
    <property type="protein sequence ID" value="BDD88610.1"/>
    <property type="molecule type" value="Genomic_DNA"/>
</dbReference>
<gene>
    <name evidence="1" type="ORF">DPPLL_29750</name>
</gene>
<dbReference type="PANTHER" id="PTHR39327:SF1">
    <property type="entry name" value="BLR5470 PROTEIN"/>
    <property type="match status" value="1"/>
</dbReference>
<dbReference type="Proteomes" id="UP000830055">
    <property type="component" value="Chromosome"/>
</dbReference>
<proteinExistence type="predicted"/>
<accession>A0ABN6M700</accession>
<evidence type="ECO:0000313" key="1">
    <source>
        <dbReference type="EMBL" id="BDD88610.1"/>
    </source>
</evidence>
<keyword evidence="1" id="KW-0808">Transferase</keyword>
<keyword evidence="2" id="KW-1185">Reference proteome</keyword>
<dbReference type="InterPro" id="IPR010319">
    <property type="entry name" value="Transglutaminase-like_Cys_pept"/>
</dbReference>
<dbReference type="PANTHER" id="PTHR39327">
    <property type="match status" value="1"/>
</dbReference>
<dbReference type="Gene3D" id="3.10.620.30">
    <property type="match status" value="1"/>
</dbReference>
<name>A0ABN6M700_9BACT</name>
<organism evidence="1 2">
    <name type="scientific">Desulfofustis limnaeus</name>
    <dbReference type="NCBI Taxonomy" id="2740163"/>
    <lineage>
        <taxon>Bacteria</taxon>
        <taxon>Pseudomonadati</taxon>
        <taxon>Thermodesulfobacteriota</taxon>
        <taxon>Desulfobulbia</taxon>
        <taxon>Desulfobulbales</taxon>
        <taxon>Desulfocapsaceae</taxon>
        <taxon>Desulfofustis</taxon>
    </lineage>
</organism>
<evidence type="ECO:0000313" key="2">
    <source>
        <dbReference type="Proteomes" id="UP000830055"/>
    </source>
</evidence>
<keyword evidence="1" id="KW-0548">Nucleotidyltransferase</keyword>
<protein>
    <submittedName>
        <fullName evidence="1">Sulfate adenylyltransferase</fullName>
    </submittedName>
</protein>